<evidence type="ECO:0000256" key="1">
    <source>
        <dbReference type="SAM" id="Phobius"/>
    </source>
</evidence>
<dbReference type="AlphaFoldDB" id="A0A6B1G4N9"/>
<dbReference type="EMBL" id="VYDA01000537">
    <property type="protein sequence ID" value="MYH63041.1"/>
    <property type="molecule type" value="Genomic_DNA"/>
</dbReference>
<gene>
    <name evidence="2" type="ORF">F4148_15220</name>
</gene>
<feature type="transmembrane region" description="Helical" evidence="1">
    <location>
        <begin position="12"/>
        <end position="40"/>
    </location>
</feature>
<accession>A0A6B1G4N9</accession>
<name>A0A6B1G4N9_9CHLR</name>
<evidence type="ECO:0008006" key="3">
    <source>
        <dbReference type="Google" id="ProtNLM"/>
    </source>
</evidence>
<protein>
    <recommendedName>
        <fullName evidence="3">DUF4175 domain-containing protein</fullName>
    </recommendedName>
</protein>
<keyword evidence="1" id="KW-0472">Membrane</keyword>
<keyword evidence="1" id="KW-1133">Transmembrane helix</keyword>
<sequence>MHKTTVLTFVPFVGMAIGLIWAGLMSYVAVAVMLTAALLLHFLVPAKYNGHFATFVIVFFGGYLLAVLAENMLGEIPAWTAWTWLALSLTVSVFLPVPDFTRRNNSNEKPPAPNSHTS</sequence>
<evidence type="ECO:0000313" key="2">
    <source>
        <dbReference type="EMBL" id="MYH63041.1"/>
    </source>
</evidence>
<keyword evidence="1" id="KW-0812">Transmembrane</keyword>
<feature type="transmembrane region" description="Helical" evidence="1">
    <location>
        <begin position="52"/>
        <end position="69"/>
    </location>
</feature>
<reference evidence="2" key="1">
    <citation type="submission" date="2019-09" db="EMBL/GenBank/DDBJ databases">
        <title>Characterisation of the sponge microbiome using genome-centric metagenomics.</title>
        <authorList>
            <person name="Engelberts J.P."/>
            <person name="Robbins S.J."/>
            <person name="De Goeij J.M."/>
            <person name="Aranda M."/>
            <person name="Bell S.C."/>
            <person name="Webster N.S."/>
        </authorList>
    </citation>
    <scope>NUCLEOTIDE SEQUENCE</scope>
    <source>
        <strain evidence="2">SB0675_bin_29</strain>
    </source>
</reference>
<proteinExistence type="predicted"/>
<organism evidence="2">
    <name type="scientific">Caldilineaceae bacterium SB0675_bin_29</name>
    <dbReference type="NCBI Taxonomy" id="2605266"/>
    <lineage>
        <taxon>Bacteria</taxon>
        <taxon>Bacillati</taxon>
        <taxon>Chloroflexota</taxon>
        <taxon>Caldilineae</taxon>
        <taxon>Caldilineales</taxon>
        <taxon>Caldilineaceae</taxon>
    </lineage>
</organism>
<feature type="transmembrane region" description="Helical" evidence="1">
    <location>
        <begin position="81"/>
        <end position="100"/>
    </location>
</feature>
<comment type="caution">
    <text evidence="2">The sequence shown here is derived from an EMBL/GenBank/DDBJ whole genome shotgun (WGS) entry which is preliminary data.</text>
</comment>